<dbReference type="InParanoid" id="A0A369K9E3"/>
<accession>A0A369K9E3</accession>
<evidence type="ECO:0000256" key="1">
    <source>
        <dbReference type="SAM" id="MobiDB-lite"/>
    </source>
</evidence>
<feature type="compositionally biased region" description="Polar residues" evidence="1">
    <location>
        <begin position="159"/>
        <end position="188"/>
    </location>
</feature>
<evidence type="ECO:0000313" key="3">
    <source>
        <dbReference type="Proteomes" id="UP000076154"/>
    </source>
</evidence>
<gene>
    <name evidence="2" type="ORF">Hypma_014878</name>
</gene>
<feature type="compositionally biased region" description="Low complexity" evidence="1">
    <location>
        <begin position="128"/>
        <end position="158"/>
    </location>
</feature>
<comment type="caution">
    <text evidence="2">The sequence shown here is derived from an EMBL/GenBank/DDBJ whole genome shotgun (WGS) entry which is preliminary data.</text>
</comment>
<dbReference type="AlphaFoldDB" id="A0A369K9E3"/>
<sequence>MATNGPQLQPAAQLCDYCHQKPKFSNHQYCSKTCASQAGSASNNMCIQCHKKPKFQNFDFCGKSCASQANPQRRNATGGGQRGKGSNAQQPAQPAFGAMQVAQFVAQQVPHVKALLAAMNAVQPPQQPAVAPVTQPQVQPAGPQNNPFLQPNPFVQPQMQAQPQMNGTPASGLSNSLGTAQHPLSSAQPPADPPECLIPGCGKPVHVDAQGMKTSDYCSKRHREEAVESGVAEPCILCLTLPQSEKDYFCSRACREEAMKKLPE</sequence>
<dbReference type="EMBL" id="LUEZ02000010">
    <property type="protein sequence ID" value="RDB29285.1"/>
    <property type="molecule type" value="Genomic_DNA"/>
</dbReference>
<reference evidence="2" key="1">
    <citation type="submission" date="2018-04" db="EMBL/GenBank/DDBJ databases">
        <title>Whole genome sequencing of Hypsizygus marmoreus.</title>
        <authorList>
            <person name="Choi I.-G."/>
            <person name="Min B."/>
            <person name="Kim J.-G."/>
            <person name="Kim S."/>
            <person name="Oh Y.-L."/>
            <person name="Kong W.-S."/>
            <person name="Park H."/>
            <person name="Jeong J."/>
            <person name="Song E.-S."/>
        </authorList>
    </citation>
    <scope>NUCLEOTIDE SEQUENCE [LARGE SCALE GENOMIC DNA]</scope>
    <source>
        <strain evidence="2">51987-8</strain>
    </source>
</reference>
<organism evidence="2 3">
    <name type="scientific">Hypsizygus marmoreus</name>
    <name type="common">White beech mushroom</name>
    <name type="synonym">Agaricus marmoreus</name>
    <dbReference type="NCBI Taxonomy" id="39966"/>
    <lineage>
        <taxon>Eukaryota</taxon>
        <taxon>Fungi</taxon>
        <taxon>Dikarya</taxon>
        <taxon>Basidiomycota</taxon>
        <taxon>Agaricomycotina</taxon>
        <taxon>Agaricomycetes</taxon>
        <taxon>Agaricomycetidae</taxon>
        <taxon>Agaricales</taxon>
        <taxon>Tricholomatineae</taxon>
        <taxon>Lyophyllaceae</taxon>
        <taxon>Hypsizygus</taxon>
    </lineage>
</organism>
<name>A0A369K9E3_HYPMA</name>
<dbReference type="Proteomes" id="UP000076154">
    <property type="component" value="Unassembled WGS sequence"/>
</dbReference>
<feature type="region of interest" description="Disordered" evidence="1">
    <location>
        <begin position="128"/>
        <end position="192"/>
    </location>
</feature>
<dbReference type="OrthoDB" id="3171385at2759"/>
<keyword evidence="3" id="KW-1185">Reference proteome</keyword>
<protein>
    <submittedName>
        <fullName evidence="2">Uncharacterized protein</fullName>
    </submittedName>
</protein>
<proteinExistence type="predicted"/>
<evidence type="ECO:0000313" key="2">
    <source>
        <dbReference type="EMBL" id="RDB29285.1"/>
    </source>
</evidence>
<feature type="region of interest" description="Disordered" evidence="1">
    <location>
        <begin position="69"/>
        <end position="94"/>
    </location>
</feature>